<dbReference type="RefSeq" id="WP_186507623.1">
    <property type="nucleotide sequence ID" value="NZ_JACNEP010000013.1"/>
</dbReference>
<dbReference type="EMBL" id="JACNEP010000013">
    <property type="protein sequence ID" value="MBC3767109.1"/>
    <property type="molecule type" value="Genomic_DNA"/>
</dbReference>
<evidence type="ECO:0000313" key="2">
    <source>
        <dbReference type="EMBL" id="MBC3767109.1"/>
    </source>
</evidence>
<evidence type="ECO:0000313" key="3">
    <source>
        <dbReference type="Proteomes" id="UP000601768"/>
    </source>
</evidence>
<keyword evidence="1" id="KW-1133">Transmembrane helix</keyword>
<comment type="caution">
    <text evidence="2">The sequence shown here is derived from an EMBL/GenBank/DDBJ whole genome shotgun (WGS) entry which is preliminary data.</text>
</comment>
<sequence length="72" mass="7742">MLQQRLWAGFALFICPLIIIAAIFNAGHLLGVVAYTSKPMVVPQLLSQLAIIAGGISSASVFNSQIKQMKNQ</sequence>
<reference evidence="2" key="1">
    <citation type="journal article" date="2018" name="Int. J. Syst. Evol. Microbiol.">
        <title>Neptunicella marina gen. nov., sp. nov., isolated from surface seawater.</title>
        <authorList>
            <person name="Liu X."/>
            <person name="Lai Q."/>
            <person name="Du Y."/>
            <person name="Zhang X."/>
            <person name="Liu Z."/>
            <person name="Sun F."/>
            <person name="Shao Z."/>
        </authorList>
    </citation>
    <scope>NUCLEOTIDE SEQUENCE</scope>
    <source>
        <strain evidence="2">S27-2</strain>
    </source>
</reference>
<keyword evidence="1" id="KW-0472">Membrane</keyword>
<dbReference type="Proteomes" id="UP000601768">
    <property type="component" value="Unassembled WGS sequence"/>
</dbReference>
<feature type="transmembrane region" description="Helical" evidence="1">
    <location>
        <begin position="41"/>
        <end position="62"/>
    </location>
</feature>
<protein>
    <submittedName>
        <fullName evidence="2">Uncharacterized protein</fullName>
    </submittedName>
</protein>
<dbReference type="AlphaFoldDB" id="A0A8J6M0F1"/>
<organism evidence="2 3">
    <name type="scientific">Neptunicella marina</name>
    <dbReference type="NCBI Taxonomy" id="2125989"/>
    <lineage>
        <taxon>Bacteria</taxon>
        <taxon>Pseudomonadati</taxon>
        <taxon>Pseudomonadota</taxon>
        <taxon>Gammaproteobacteria</taxon>
        <taxon>Alteromonadales</taxon>
        <taxon>Alteromonadaceae</taxon>
        <taxon>Neptunicella</taxon>
    </lineage>
</organism>
<evidence type="ECO:0000256" key="1">
    <source>
        <dbReference type="SAM" id="Phobius"/>
    </source>
</evidence>
<feature type="transmembrane region" description="Helical" evidence="1">
    <location>
        <begin position="7"/>
        <end position="35"/>
    </location>
</feature>
<accession>A0A8J6M0F1</accession>
<gene>
    <name evidence="2" type="ORF">H8B19_14580</name>
</gene>
<keyword evidence="3" id="KW-1185">Reference proteome</keyword>
<keyword evidence="1" id="KW-0812">Transmembrane</keyword>
<name>A0A8J6M0F1_9ALTE</name>
<reference evidence="2" key="2">
    <citation type="submission" date="2020-08" db="EMBL/GenBank/DDBJ databases">
        <authorList>
            <person name="Lai Q."/>
        </authorList>
    </citation>
    <scope>NUCLEOTIDE SEQUENCE</scope>
    <source>
        <strain evidence="2">S27-2</strain>
    </source>
</reference>
<proteinExistence type="predicted"/>